<name>A0A9P7BFQ6_9ASCO</name>
<dbReference type="Proteomes" id="UP000697127">
    <property type="component" value="Unassembled WGS sequence"/>
</dbReference>
<dbReference type="PROSITE" id="PS50010">
    <property type="entry name" value="DH_2"/>
    <property type="match status" value="1"/>
</dbReference>
<reference evidence="3" key="1">
    <citation type="submission" date="2020-11" db="EMBL/GenBank/DDBJ databases">
        <title>Kefir isolates.</title>
        <authorList>
            <person name="Marcisauskas S."/>
            <person name="Kim Y."/>
            <person name="Blasche S."/>
        </authorList>
    </citation>
    <scope>NUCLEOTIDE SEQUENCE</scope>
    <source>
        <strain evidence="3">Olga-1</strain>
    </source>
</reference>
<feature type="compositionally biased region" description="Polar residues" evidence="1">
    <location>
        <begin position="1"/>
        <end position="12"/>
    </location>
</feature>
<protein>
    <recommendedName>
        <fullName evidence="2">DH domain-containing protein</fullName>
    </recommendedName>
</protein>
<dbReference type="Gene3D" id="1.20.900.10">
    <property type="entry name" value="Dbl homology (DH) domain"/>
    <property type="match status" value="1"/>
</dbReference>
<dbReference type="InterPro" id="IPR035899">
    <property type="entry name" value="DBL_dom_sf"/>
</dbReference>
<comment type="caution">
    <text evidence="3">The sequence shown here is derived from an EMBL/GenBank/DDBJ whole genome shotgun (WGS) entry which is preliminary data.</text>
</comment>
<feature type="non-terminal residue" evidence="3">
    <location>
        <position position="549"/>
    </location>
</feature>
<proteinExistence type="predicted"/>
<dbReference type="EMBL" id="PUHW01000096">
    <property type="protein sequence ID" value="KAG0689191.1"/>
    <property type="molecule type" value="Genomic_DNA"/>
</dbReference>
<dbReference type="AlphaFoldDB" id="A0A9P7BFQ6"/>
<dbReference type="InterPro" id="IPR000219">
    <property type="entry name" value="DH_dom"/>
</dbReference>
<dbReference type="SUPFAM" id="SSF48065">
    <property type="entry name" value="DBL homology domain (DH-domain)"/>
    <property type="match status" value="1"/>
</dbReference>
<feature type="region of interest" description="Disordered" evidence="1">
    <location>
        <begin position="112"/>
        <end position="136"/>
    </location>
</feature>
<feature type="domain" description="DH" evidence="2">
    <location>
        <begin position="175"/>
        <end position="412"/>
    </location>
</feature>
<evidence type="ECO:0000313" key="3">
    <source>
        <dbReference type="EMBL" id="KAG0689191.1"/>
    </source>
</evidence>
<feature type="region of interest" description="Disordered" evidence="1">
    <location>
        <begin position="1"/>
        <end position="20"/>
    </location>
</feature>
<feature type="compositionally biased region" description="Low complexity" evidence="1">
    <location>
        <begin position="115"/>
        <end position="124"/>
    </location>
</feature>
<evidence type="ECO:0000259" key="2">
    <source>
        <dbReference type="PROSITE" id="PS50010"/>
    </source>
</evidence>
<sequence>MSSGFYDTSSSVYPDDFLNRDRDRDRDAFYKTVYKTPSPMNDNGFRDDVYKPYVTPPSPFESSTQQKTTRIKPANPYAQSLWYTFRGNDGSEIDKYKKATIETTLLPSLMEKRNSLSSPSLSQSNKENIKPTVLNGNSVKSNWSSWSYKPKKEKSPIMEDSDDQILKPLNNPPPYELISIESTITKKLKILLNLSIKFNEFIEENSILANSKIKLSLFSNIETLLLIHEKFLDAILNRDSKIDLEEMIYDHLQRLIHVYPSYLNSSMMRNYFAKSISEISKFKPFIIANYEEIGSEFKDLIISPSEDFKKMLIYLDNYMGKSSPRIKVLISKFLKYYEESINVPFEANDEPLFLDIPNNWKINHKINWKEISSMHIEKQIAYYLRWEIKKQYQRYCKMMKYIRYQIKQVSKLAISNNDITKNLIKFQINLPDGEYIGDKYKDILKRVEHENKQISNILEKFNDFINNDKLKNIDNLIVDTLVNIKRISNCDHIADKYFVDRVFNIHQLKVLFEGSLIIVFSKYIEFIRSYLAIMDKPDLKCDYNINEVI</sequence>
<dbReference type="GO" id="GO:0005085">
    <property type="term" value="F:guanyl-nucleotide exchange factor activity"/>
    <property type="evidence" value="ECO:0007669"/>
    <property type="project" value="InterPro"/>
</dbReference>
<evidence type="ECO:0000313" key="4">
    <source>
        <dbReference type="Proteomes" id="UP000697127"/>
    </source>
</evidence>
<accession>A0A9P7BFQ6</accession>
<keyword evidence="4" id="KW-1185">Reference proteome</keyword>
<gene>
    <name evidence="3" type="ORF">C6P40_005460</name>
</gene>
<evidence type="ECO:0000256" key="1">
    <source>
        <dbReference type="SAM" id="MobiDB-lite"/>
    </source>
</evidence>
<organism evidence="3 4">
    <name type="scientific">Pichia californica</name>
    <dbReference type="NCBI Taxonomy" id="460514"/>
    <lineage>
        <taxon>Eukaryota</taxon>
        <taxon>Fungi</taxon>
        <taxon>Dikarya</taxon>
        <taxon>Ascomycota</taxon>
        <taxon>Saccharomycotina</taxon>
        <taxon>Pichiomycetes</taxon>
        <taxon>Pichiales</taxon>
        <taxon>Pichiaceae</taxon>
        <taxon>Pichia</taxon>
    </lineage>
</organism>